<keyword evidence="3" id="KW-1185">Reference proteome</keyword>
<evidence type="ECO:0000259" key="1">
    <source>
        <dbReference type="Pfam" id="PF13966"/>
    </source>
</evidence>
<proteinExistence type="predicted"/>
<dbReference type="InterPro" id="IPR026960">
    <property type="entry name" value="RVT-Znf"/>
</dbReference>
<comment type="caution">
    <text evidence="2">The sequence shown here is derived from an EMBL/GenBank/DDBJ whole genome shotgun (WGS) entry which is preliminary data.</text>
</comment>
<dbReference type="Proteomes" id="UP000707451">
    <property type="component" value="Unassembled WGS sequence"/>
</dbReference>
<dbReference type="Pfam" id="PF13966">
    <property type="entry name" value="zf-RVT"/>
    <property type="match status" value="1"/>
</dbReference>
<protein>
    <recommendedName>
        <fullName evidence="1">Reverse transcriptase zinc-binding domain-containing protein</fullName>
    </recommendedName>
</protein>
<dbReference type="AlphaFoldDB" id="A0A9P7XU73"/>
<dbReference type="OrthoDB" id="2278241at2759"/>
<sequence>MVAPPPPLTAAFWTSFWKNKIPHNARNVWWRLLFNKLSSGLHLHSVFSDMVEPLCRVCGTDLETIQHLLFSCPKKLKVWQAALLRYVEERTWTADYICSLFCPDPDPVKPLHDIPIFILIGAILASVWRYYHAFVREDQAFEPRTLLAAVDLAITQM</sequence>
<feature type="domain" description="Reverse transcriptase zinc-binding" evidence="1">
    <location>
        <begin position="11"/>
        <end position="79"/>
    </location>
</feature>
<name>A0A9P7XU73_9FUNG</name>
<evidence type="ECO:0000313" key="3">
    <source>
        <dbReference type="Proteomes" id="UP000707451"/>
    </source>
</evidence>
<evidence type="ECO:0000313" key="2">
    <source>
        <dbReference type="EMBL" id="KAG9067202.1"/>
    </source>
</evidence>
<dbReference type="EMBL" id="JAHRHY010000008">
    <property type="protein sequence ID" value="KAG9067202.1"/>
    <property type="molecule type" value="Genomic_DNA"/>
</dbReference>
<reference evidence="2" key="1">
    <citation type="submission" date="2021-06" db="EMBL/GenBank/DDBJ databases">
        <title>Genome Sequence of Mortierella hyaline Strain SCG-10, a Cold-Adapted, Nitrate-Reducing Fungus Isolated from Soil in Minnesota, USA.</title>
        <authorList>
            <person name="Aldossari N."/>
        </authorList>
    </citation>
    <scope>NUCLEOTIDE SEQUENCE</scope>
    <source>
        <strain evidence="2">SCG-10</strain>
    </source>
</reference>
<organism evidence="2 3">
    <name type="scientific">Linnemannia hyalina</name>
    <dbReference type="NCBI Taxonomy" id="64524"/>
    <lineage>
        <taxon>Eukaryota</taxon>
        <taxon>Fungi</taxon>
        <taxon>Fungi incertae sedis</taxon>
        <taxon>Mucoromycota</taxon>
        <taxon>Mortierellomycotina</taxon>
        <taxon>Mortierellomycetes</taxon>
        <taxon>Mortierellales</taxon>
        <taxon>Mortierellaceae</taxon>
        <taxon>Linnemannia</taxon>
    </lineage>
</organism>
<gene>
    <name evidence="2" type="ORF">KI688_011984</name>
</gene>
<accession>A0A9P7XU73</accession>